<dbReference type="AlphaFoldDB" id="A0A7S3QFV7"/>
<protein>
    <submittedName>
        <fullName evidence="2">Uncharacterized protein</fullName>
    </submittedName>
</protein>
<feature type="region of interest" description="Disordered" evidence="1">
    <location>
        <begin position="84"/>
        <end position="109"/>
    </location>
</feature>
<evidence type="ECO:0000256" key="1">
    <source>
        <dbReference type="SAM" id="MobiDB-lite"/>
    </source>
</evidence>
<evidence type="ECO:0000313" key="2">
    <source>
        <dbReference type="EMBL" id="CAE0475497.1"/>
    </source>
</evidence>
<name>A0A7S3QFV7_9STRA</name>
<sequence length="359" mass="41018">MMNNKNAIGSKIKAEIVTVELLSDTADQQHSNNDSNSSSTMARPSCYKSSILPKRMYTVVGLESSGTTFTTEVIKKGLNIRSRREGHKVYEREREESEESESESEQGTKTKTIIDFDMEQEDIQVQHFSLPWGSSCKGTNATHIVDVVLPTQCTRDHGAHEQHDDDEEVQRCCNAMADELFDIRPNGKAVKYPPRYNLDVVSHKEWYEKYGVDQWIVIVLRDPDISIAARSKRHCTDTNRLLSEEQIGKDIIIDVINKYILGKDEKKVTRETYKFWYAKNFQDQNMEGIRGRGGHQAQRRLQEASTMPPALTSKNRVVLVSYESMMGLGQVYIKMLYDTLEIETDFIPEVKNGNSKYVG</sequence>
<organism evidence="2">
    <name type="scientific">Chaetoceros debilis</name>
    <dbReference type="NCBI Taxonomy" id="122233"/>
    <lineage>
        <taxon>Eukaryota</taxon>
        <taxon>Sar</taxon>
        <taxon>Stramenopiles</taxon>
        <taxon>Ochrophyta</taxon>
        <taxon>Bacillariophyta</taxon>
        <taxon>Coscinodiscophyceae</taxon>
        <taxon>Chaetocerotophycidae</taxon>
        <taxon>Chaetocerotales</taxon>
        <taxon>Chaetocerotaceae</taxon>
        <taxon>Chaetoceros</taxon>
    </lineage>
</organism>
<proteinExistence type="predicted"/>
<dbReference type="EMBL" id="HBIO01026478">
    <property type="protein sequence ID" value="CAE0475497.1"/>
    <property type="molecule type" value="Transcribed_RNA"/>
</dbReference>
<reference evidence="2" key="1">
    <citation type="submission" date="2021-01" db="EMBL/GenBank/DDBJ databases">
        <authorList>
            <person name="Corre E."/>
            <person name="Pelletier E."/>
            <person name="Niang G."/>
            <person name="Scheremetjew M."/>
            <person name="Finn R."/>
            <person name="Kale V."/>
            <person name="Holt S."/>
            <person name="Cochrane G."/>
            <person name="Meng A."/>
            <person name="Brown T."/>
            <person name="Cohen L."/>
        </authorList>
    </citation>
    <scope>NUCLEOTIDE SEQUENCE</scope>
    <source>
        <strain evidence="2">MM31A-1</strain>
    </source>
</reference>
<gene>
    <name evidence="2" type="ORF">CDEB00056_LOCUS20350</name>
</gene>
<feature type="region of interest" description="Disordered" evidence="1">
    <location>
        <begin position="25"/>
        <end position="44"/>
    </location>
</feature>
<accession>A0A7S3QFV7</accession>